<evidence type="ECO:0000256" key="1">
    <source>
        <dbReference type="ARBA" id="ARBA00022679"/>
    </source>
</evidence>
<evidence type="ECO:0000256" key="4">
    <source>
        <dbReference type="ARBA" id="ARBA00022840"/>
    </source>
</evidence>
<evidence type="ECO:0000313" key="7">
    <source>
        <dbReference type="Proteomes" id="UP000689195"/>
    </source>
</evidence>
<keyword evidence="7" id="KW-1185">Reference proteome</keyword>
<protein>
    <recommendedName>
        <fullName evidence="5">Protein kinase domain-containing protein</fullName>
    </recommendedName>
</protein>
<keyword evidence="1" id="KW-0808">Transferase</keyword>
<accession>A0A8S1T3G6</accession>
<evidence type="ECO:0000256" key="3">
    <source>
        <dbReference type="ARBA" id="ARBA00022777"/>
    </source>
</evidence>
<dbReference type="Pfam" id="PF00069">
    <property type="entry name" value="Pkinase"/>
    <property type="match status" value="1"/>
</dbReference>
<dbReference type="GO" id="GO:0016020">
    <property type="term" value="C:membrane"/>
    <property type="evidence" value="ECO:0007669"/>
    <property type="project" value="TreeGrafter"/>
</dbReference>
<feature type="domain" description="Protein kinase" evidence="5">
    <location>
        <begin position="1"/>
        <end position="236"/>
    </location>
</feature>
<dbReference type="Proteomes" id="UP000689195">
    <property type="component" value="Unassembled WGS sequence"/>
</dbReference>
<sequence>MNTKNNTVVAIKVISFQQLITPISKSLLKNEIHVLSLIDHFNIMKIYDTFETQNNRYLICEYCNEGDLAEILESTKFTETQSLEVFSQIAQGIKALHDKKIIHRDIKPANILKSNGYYKLADFGFAVIENQYESIIKKFNVGTPMYMAPETVQNNVYSEKSDIWALGIVLFQMIYHELPQFSKQEHDLNKKHQFLINKIKNDTETSLKTKELMLNMLNFDPEKRISINEVIANMSIQSKKIQTHQHQSISCRSIKTSTISQELQQSRQQLNEQISNNQIFQTQSEDPIENQLKQPQMYKSQELNVLQNVDTKKVIKINQIADLLDVKEKLYDLTNQNSLNQNPIQEQVIKVSYTEKIDKIQKQFQQSPIKFQSIESKLKTQKSFELLEISNQEKEKISPIINKPIIIQHEFNNLQNTITKNGHSGEESECIQHSNQNTTNDTIKHNQFSNCQQILSEKQQTLNIQQNLSKPSYSIQNNNSIQQKKSPVRIVQSQQHIITPPFKSSGVSLSRNSQDNKKNYFFQTNTSQQLNQYASQTKQISNVITEKFTSDFTCNYQDDKVESLSATIRPTYKFLYFLNNVIKQFDCINTEDKQKCYFLIRKLIGIKATYIQNYCPSIKQEIIKSWIDSFLNFYSKVESVFYISPDKQFEQFFNKDLSEFTLSFSQLLLHYLRRINIIKLQKEFQIISEILIENQKQYNDPILFARRWENDQL</sequence>
<dbReference type="InterPro" id="IPR000719">
    <property type="entry name" value="Prot_kinase_dom"/>
</dbReference>
<reference evidence="6" key="1">
    <citation type="submission" date="2021-01" db="EMBL/GenBank/DDBJ databases">
        <authorList>
            <consortium name="Genoscope - CEA"/>
            <person name="William W."/>
        </authorList>
    </citation>
    <scope>NUCLEOTIDE SEQUENCE</scope>
</reference>
<dbReference type="GO" id="GO:0000407">
    <property type="term" value="C:phagophore assembly site"/>
    <property type="evidence" value="ECO:0007669"/>
    <property type="project" value="TreeGrafter"/>
</dbReference>
<evidence type="ECO:0000256" key="2">
    <source>
        <dbReference type="ARBA" id="ARBA00022741"/>
    </source>
</evidence>
<dbReference type="PANTHER" id="PTHR24348:SF22">
    <property type="entry name" value="NON-SPECIFIC SERINE_THREONINE PROTEIN KINASE"/>
    <property type="match status" value="1"/>
</dbReference>
<dbReference type="GO" id="GO:0004674">
    <property type="term" value="F:protein serine/threonine kinase activity"/>
    <property type="evidence" value="ECO:0007669"/>
    <property type="project" value="InterPro"/>
</dbReference>
<dbReference type="GO" id="GO:0000045">
    <property type="term" value="P:autophagosome assembly"/>
    <property type="evidence" value="ECO:0007669"/>
    <property type="project" value="TreeGrafter"/>
</dbReference>
<dbReference type="GO" id="GO:0005776">
    <property type="term" value="C:autophagosome"/>
    <property type="evidence" value="ECO:0007669"/>
    <property type="project" value="TreeGrafter"/>
</dbReference>
<dbReference type="SMART" id="SM00220">
    <property type="entry name" value="S_TKc"/>
    <property type="match status" value="1"/>
</dbReference>
<dbReference type="PANTHER" id="PTHR24348">
    <property type="entry name" value="SERINE/THREONINE-PROTEIN KINASE UNC-51-RELATED"/>
    <property type="match status" value="1"/>
</dbReference>
<keyword evidence="3" id="KW-0418">Kinase</keyword>
<evidence type="ECO:0000259" key="5">
    <source>
        <dbReference type="PROSITE" id="PS50011"/>
    </source>
</evidence>
<dbReference type="GO" id="GO:0005524">
    <property type="term" value="F:ATP binding"/>
    <property type="evidence" value="ECO:0007669"/>
    <property type="project" value="UniProtKB-KW"/>
</dbReference>
<proteinExistence type="predicted"/>
<keyword evidence="2" id="KW-0547">Nucleotide-binding</keyword>
<dbReference type="AlphaFoldDB" id="A0A8S1T3G6"/>
<dbReference type="OrthoDB" id="303542at2759"/>
<comment type="caution">
    <text evidence="6">The sequence shown here is derived from an EMBL/GenBank/DDBJ whole genome shotgun (WGS) entry which is preliminary data.</text>
</comment>
<dbReference type="PROSITE" id="PS50011">
    <property type="entry name" value="PROTEIN_KINASE_DOM"/>
    <property type="match status" value="1"/>
</dbReference>
<keyword evidence="4" id="KW-0067">ATP-binding</keyword>
<organism evidence="6 7">
    <name type="scientific">Paramecium pentaurelia</name>
    <dbReference type="NCBI Taxonomy" id="43138"/>
    <lineage>
        <taxon>Eukaryota</taxon>
        <taxon>Sar</taxon>
        <taxon>Alveolata</taxon>
        <taxon>Ciliophora</taxon>
        <taxon>Intramacronucleata</taxon>
        <taxon>Oligohymenophorea</taxon>
        <taxon>Peniculida</taxon>
        <taxon>Parameciidae</taxon>
        <taxon>Paramecium</taxon>
    </lineage>
</organism>
<dbReference type="GO" id="GO:0010506">
    <property type="term" value="P:regulation of autophagy"/>
    <property type="evidence" value="ECO:0007669"/>
    <property type="project" value="InterPro"/>
</dbReference>
<dbReference type="InterPro" id="IPR045269">
    <property type="entry name" value="Atg1-like"/>
</dbReference>
<dbReference type="GO" id="GO:0005829">
    <property type="term" value="C:cytosol"/>
    <property type="evidence" value="ECO:0007669"/>
    <property type="project" value="TreeGrafter"/>
</dbReference>
<name>A0A8S1T3G6_9CILI</name>
<dbReference type="EMBL" id="CAJJDO010000016">
    <property type="protein sequence ID" value="CAD8146990.1"/>
    <property type="molecule type" value="Genomic_DNA"/>
</dbReference>
<evidence type="ECO:0000313" key="6">
    <source>
        <dbReference type="EMBL" id="CAD8146990.1"/>
    </source>
</evidence>
<gene>
    <name evidence="6" type="ORF">PPENT_87.1.T0160153</name>
</gene>